<evidence type="ECO:0000256" key="10">
    <source>
        <dbReference type="ARBA" id="ARBA00047995"/>
    </source>
</evidence>
<dbReference type="SUPFAM" id="SSF50249">
    <property type="entry name" value="Nucleic acid-binding proteins"/>
    <property type="match status" value="1"/>
</dbReference>
<dbReference type="Pfam" id="PF17207">
    <property type="entry name" value="MCM_OB"/>
    <property type="match status" value="1"/>
</dbReference>
<feature type="domain" description="MCM C-terminal AAA(+) ATPase" evidence="14">
    <location>
        <begin position="298"/>
        <end position="504"/>
    </location>
</feature>
<evidence type="ECO:0000256" key="9">
    <source>
        <dbReference type="ARBA" id="ARBA00023242"/>
    </source>
</evidence>
<keyword evidence="9 12" id="KW-0539">Nucleus</keyword>
<comment type="subcellular location">
    <subcellularLocation>
        <location evidence="1 12">Nucleus</location>
    </subcellularLocation>
</comment>
<keyword evidence="5 12" id="KW-0378">Hydrolase</keyword>
<dbReference type="FunFam" id="2.20.28.10:FF:000008">
    <property type="entry name" value="DNA helicase"/>
    <property type="match status" value="1"/>
</dbReference>
<evidence type="ECO:0000256" key="11">
    <source>
        <dbReference type="RuleBase" id="RU004070"/>
    </source>
</evidence>
<dbReference type="InterPro" id="IPR018525">
    <property type="entry name" value="MCM_CS"/>
</dbReference>
<dbReference type="GO" id="GO:1902975">
    <property type="term" value="P:mitotic DNA replication initiation"/>
    <property type="evidence" value="ECO:0007669"/>
    <property type="project" value="TreeGrafter"/>
</dbReference>
<evidence type="ECO:0000256" key="13">
    <source>
        <dbReference type="SAM" id="MobiDB-lite"/>
    </source>
</evidence>
<reference evidence="15 16" key="2">
    <citation type="submission" date="2016-08" db="EMBL/GenBank/DDBJ databases">
        <title>Pervasive Adenine N6-methylation of Active Genes in Fungi.</title>
        <authorList>
            <consortium name="DOE Joint Genome Institute"/>
            <person name="Mondo S.J."/>
            <person name="Dannebaum R.O."/>
            <person name="Kuo R.C."/>
            <person name="Labutti K."/>
            <person name="Haridas S."/>
            <person name="Kuo A."/>
            <person name="Salamov A."/>
            <person name="Ahrendt S.R."/>
            <person name="Lipzen A."/>
            <person name="Sullivan W."/>
            <person name="Andreopoulos W.B."/>
            <person name="Clum A."/>
            <person name="Lindquist E."/>
            <person name="Daum C."/>
            <person name="Ramamoorthy G.K."/>
            <person name="Gryganskyi A."/>
            <person name="Culley D."/>
            <person name="Magnuson J.K."/>
            <person name="James T.Y."/>
            <person name="O'Malley M.A."/>
            <person name="Stajich J.E."/>
            <person name="Spatafora J.W."/>
            <person name="Visel A."/>
            <person name="Grigoriev I.V."/>
        </authorList>
    </citation>
    <scope>NUCLEOTIDE SEQUENCE [LARGE SCALE GENOMIC DNA]</scope>
    <source>
        <strain evidence="15 16">S4</strain>
    </source>
</reference>
<keyword evidence="4 11" id="KW-0547">Nucleotide-binding</keyword>
<dbReference type="GO" id="GO:0003697">
    <property type="term" value="F:single-stranded DNA binding"/>
    <property type="evidence" value="ECO:0007669"/>
    <property type="project" value="TreeGrafter"/>
</dbReference>
<evidence type="ECO:0000256" key="6">
    <source>
        <dbReference type="ARBA" id="ARBA00022806"/>
    </source>
</evidence>
<dbReference type="Gene3D" id="2.20.28.10">
    <property type="match status" value="1"/>
</dbReference>
<keyword evidence="7 11" id="KW-0067">ATP-binding</keyword>
<dbReference type="Pfam" id="PF00493">
    <property type="entry name" value="MCM"/>
    <property type="match status" value="1"/>
</dbReference>
<dbReference type="EMBL" id="MCFG01000138">
    <property type="protein sequence ID" value="ORX80690.1"/>
    <property type="molecule type" value="Genomic_DNA"/>
</dbReference>
<dbReference type="InterPro" id="IPR041562">
    <property type="entry name" value="MCM_lid"/>
</dbReference>
<dbReference type="AlphaFoldDB" id="A0A1Y1X4F0"/>
<evidence type="ECO:0000256" key="8">
    <source>
        <dbReference type="ARBA" id="ARBA00023125"/>
    </source>
</evidence>
<dbReference type="PROSITE" id="PS50051">
    <property type="entry name" value="MCM_2"/>
    <property type="match status" value="1"/>
</dbReference>
<reference evidence="15 16" key="1">
    <citation type="submission" date="2016-08" db="EMBL/GenBank/DDBJ databases">
        <title>A Parts List for Fungal Cellulosomes Revealed by Comparative Genomics.</title>
        <authorList>
            <consortium name="DOE Joint Genome Institute"/>
            <person name="Haitjema C.H."/>
            <person name="Gilmore S.P."/>
            <person name="Henske J.K."/>
            <person name="Solomon K.V."/>
            <person name="De Groot R."/>
            <person name="Kuo A."/>
            <person name="Mondo S.J."/>
            <person name="Salamov A.A."/>
            <person name="Labutti K."/>
            <person name="Zhao Z."/>
            <person name="Chiniquy J."/>
            <person name="Barry K."/>
            <person name="Brewer H.M."/>
            <person name="Purvine S.O."/>
            <person name="Wright A.T."/>
            <person name="Boxma B."/>
            <person name="Van Alen T."/>
            <person name="Hackstein J.H."/>
            <person name="Baker S.E."/>
            <person name="Grigoriev I.V."/>
            <person name="O'Malley M.A."/>
        </authorList>
    </citation>
    <scope>NUCLEOTIDE SEQUENCE [LARGE SCALE GENOMIC DNA]</scope>
    <source>
        <strain evidence="15 16">S4</strain>
    </source>
</reference>
<dbReference type="GO" id="GO:0005524">
    <property type="term" value="F:ATP binding"/>
    <property type="evidence" value="ECO:0007669"/>
    <property type="project" value="UniProtKB-UniRule"/>
</dbReference>
<evidence type="ECO:0000256" key="2">
    <source>
        <dbReference type="ARBA" id="ARBA00008010"/>
    </source>
</evidence>
<dbReference type="Gene3D" id="2.40.50.140">
    <property type="entry name" value="Nucleic acid-binding proteins"/>
    <property type="match status" value="1"/>
</dbReference>
<keyword evidence="8 11" id="KW-0238">DNA-binding</keyword>
<dbReference type="GO" id="GO:0031261">
    <property type="term" value="C:DNA replication preinitiation complex"/>
    <property type="evidence" value="ECO:0007669"/>
    <property type="project" value="UniProtKB-ARBA"/>
</dbReference>
<dbReference type="GO" id="GO:0000727">
    <property type="term" value="P:double-strand break repair via break-induced replication"/>
    <property type="evidence" value="ECO:0007669"/>
    <property type="project" value="TreeGrafter"/>
</dbReference>
<evidence type="ECO:0000256" key="12">
    <source>
        <dbReference type="RuleBase" id="RU368061"/>
    </source>
</evidence>
<proteinExistence type="inferred from homology"/>
<dbReference type="PRINTS" id="PR01657">
    <property type="entry name" value="MCMFAMILY"/>
</dbReference>
<comment type="function">
    <text evidence="12">Acts as component of the MCM2-7 complex (MCM complex) which is the replicative helicase essential for 'once per cell cycle' DNA replication initiation and elongation in eukaryotic cells. The active ATPase sites in the MCM2-7 ring are formed through the interaction surfaces of two neighboring subunits such that a critical structure of a conserved arginine finger motif is provided in trans relative to the ATP-binding site of the Walker A box of the adjacent subunit. The six ATPase active sites, however, are likely to contribute differentially to the complex helicase activity.</text>
</comment>
<dbReference type="GO" id="GO:0005656">
    <property type="term" value="C:nuclear pre-replicative complex"/>
    <property type="evidence" value="ECO:0007669"/>
    <property type="project" value="UniProtKB-ARBA"/>
</dbReference>
<accession>A0A1Y1X4F0</accession>
<dbReference type="InterPro" id="IPR033762">
    <property type="entry name" value="MCM_OB"/>
</dbReference>
<feature type="compositionally biased region" description="Polar residues" evidence="13">
    <location>
        <begin position="719"/>
        <end position="741"/>
    </location>
</feature>
<dbReference type="InterPro" id="IPR012340">
    <property type="entry name" value="NA-bd_OB-fold"/>
</dbReference>
<evidence type="ECO:0000256" key="7">
    <source>
        <dbReference type="ARBA" id="ARBA00022840"/>
    </source>
</evidence>
<feature type="compositionally biased region" description="Acidic residues" evidence="13">
    <location>
        <begin position="685"/>
        <end position="702"/>
    </location>
</feature>
<dbReference type="GO" id="GO:0042555">
    <property type="term" value="C:MCM complex"/>
    <property type="evidence" value="ECO:0007669"/>
    <property type="project" value="UniProtKB-UniRule"/>
</dbReference>
<comment type="catalytic activity">
    <reaction evidence="10 12">
        <text>ATP + H2O = ADP + phosphate + H(+)</text>
        <dbReference type="Rhea" id="RHEA:13065"/>
        <dbReference type="ChEBI" id="CHEBI:15377"/>
        <dbReference type="ChEBI" id="CHEBI:15378"/>
        <dbReference type="ChEBI" id="CHEBI:30616"/>
        <dbReference type="ChEBI" id="CHEBI:43474"/>
        <dbReference type="ChEBI" id="CHEBI:456216"/>
        <dbReference type="EC" id="3.6.4.12"/>
    </reaction>
</comment>
<comment type="similarity">
    <text evidence="2 11">Belongs to the MCM family.</text>
</comment>
<dbReference type="InterPro" id="IPR008046">
    <property type="entry name" value="Mcm3"/>
</dbReference>
<dbReference type="SMART" id="SM00382">
    <property type="entry name" value="AAA"/>
    <property type="match status" value="1"/>
</dbReference>
<dbReference type="InterPro" id="IPR027417">
    <property type="entry name" value="P-loop_NTPase"/>
</dbReference>
<evidence type="ECO:0000313" key="16">
    <source>
        <dbReference type="Proteomes" id="UP000193944"/>
    </source>
</evidence>
<dbReference type="Gene3D" id="3.30.1640.10">
    <property type="entry name" value="mini-chromosome maintenance (MCM) complex, chain A, domain 1"/>
    <property type="match status" value="1"/>
</dbReference>
<name>A0A1Y1X4F0_9FUNG</name>
<feature type="region of interest" description="Disordered" evidence="13">
    <location>
        <begin position="673"/>
        <end position="741"/>
    </location>
</feature>
<evidence type="ECO:0000259" key="14">
    <source>
        <dbReference type="PROSITE" id="PS50051"/>
    </source>
</evidence>
<dbReference type="GO" id="GO:0017116">
    <property type="term" value="F:single-stranded DNA helicase activity"/>
    <property type="evidence" value="ECO:0007669"/>
    <property type="project" value="TreeGrafter"/>
</dbReference>
<evidence type="ECO:0000256" key="3">
    <source>
        <dbReference type="ARBA" id="ARBA00022705"/>
    </source>
</evidence>
<sequence>MEDTQAFNENEDERFEERQQFFTEFLNHSDIYSKKIQSMKKSGLTEKRLVVNIDDIREQNREYFDGLRNTPMDYLPPFERALNEIINPTDNRRQTDDNNFYHIGLEGSFGENETTPRNISAKFIGRLVCLEAIVTRCSIVRPKILKTVHYCEKTQMYSAKSYRDATMLDATIPTKTVYPVEDENGNPLTTEFGYCQYRDFQTISIQEMPERAPAGLLPRPLDVIFEDDLVDYVKPGDRIRLIGVYRSIGGKVSTAASGTFRTIILANNVKLLGKDILQPSISSLDMKHIKEIGRRKNVFDLIARSLAPSIYGHEYIKKAILLLLLSGEEKNLQDGTHIRGDINMLMVGDPSTAKSQILRFVLNIAPLAIATTGRGSSGVGLTAAVTTDRETGERRLEAGAMVLADRGVVCIDEFDKMTDSDRVAIHEVMEQQTVTIAKAGIHTSLNARCSVVAAANPIYGRYDDRKRPFENIALPDSLLSRFDMLFIVLDDINETRDREIAEHVLRVHRYNNNNDDGTPVDDSNMTIFNNTSIDNDADNENKETPVWEKSTQYINTGRRQTRKNTLLSIPFIKKYIHYAKLRIHPTLTQEAVDIISDAYVDLRSAPEGRDAQGNGSFYKTLPVTARTLETLIRLATAHAKARLSNTVQARDAKVAKEMMRYVLWKDVKERERRKKRRRMNNNLAESDEESSDEEEESEEEEIPATNRTNTNEDERMGETVSQFSEISISNPSEASTSQTISPSRLSLFRKQLNVLKSDGTDQFNVDQLISQINETLPADQQFSQEEFQSAIQTMSSDNQIFYSDGVVYIV</sequence>
<dbReference type="InterPro" id="IPR027925">
    <property type="entry name" value="MCM_N"/>
</dbReference>
<dbReference type="GO" id="GO:0043596">
    <property type="term" value="C:nuclear replication fork"/>
    <property type="evidence" value="ECO:0007669"/>
    <property type="project" value="UniProtKB-ARBA"/>
</dbReference>
<keyword evidence="6 12" id="KW-0347">Helicase</keyword>
<comment type="subunit">
    <text evidence="12">Component of the MCM2-7 complex.</text>
</comment>
<comment type="caution">
    <text evidence="15">The sequence shown here is derived from an EMBL/GenBank/DDBJ whole genome shotgun (WGS) entry which is preliminary data.</text>
</comment>
<evidence type="ECO:0000256" key="5">
    <source>
        <dbReference type="ARBA" id="ARBA00022801"/>
    </source>
</evidence>
<dbReference type="Proteomes" id="UP000193944">
    <property type="component" value="Unassembled WGS sequence"/>
</dbReference>
<organism evidence="15 16">
    <name type="scientific">Anaeromyces robustus</name>
    <dbReference type="NCBI Taxonomy" id="1754192"/>
    <lineage>
        <taxon>Eukaryota</taxon>
        <taxon>Fungi</taxon>
        <taxon>Fungi incertae sedis</taxon>
        <taxon>Chytridiomycota</taxon>
        <taxon>Chytridiomycota incertae sedis</taxon>
        <taxon>Neocallimastigomycetes</taxon>
        <taxon>Neocallimastigales</taxon>
        <taxon>Neocallimastigaceae</taxon>
        <taxon>Anaeromyces</taxon>
    </lineage>
</organism>
<dbReference type="PRINTS" id="PR01659">
    <property type="entry name" value="MCMPROTEIN3"/>
</dbReference>
<dbReference type="PROSITE" id="PS00847">
    <property type="entry name" value="MCM_1"/>
    <property type="match status" value="1"/>
</dbReference>
<dbReference type="SMART" id="SM00350">
    <property type="entry name" value="MCM"/>
    <property type="match status" value="1"/>
</dbReference>
<evidence type="ECO:0000256" key="1">
    <source>
        <dbReference type="ARBA" id="ARBA00004123"/>
    </source>
</evidence>
<protein>
    <recommendedName>
        <fullName evidence="12">DNA replication licensing factor MCM3</fullName>
        <ecNumber evidence="12">3.6.4.12</ecNumber>
    </recommendedName>
</protein>
<dbReference type="Gene3D" id="3.40.50.300">
    <property type="entry name" value="P-loop containing nucleotide triphosphate hydrolases"/>
    <property type="match status" value="1"/>
</dbReference>
<keyword evidence="16" id="KW-1185">Reference proteome</keyword>
<dbReference type="Pfam" id="PF17855">
    <property type="entry name" value="MCM_lid"/>
    <property type="match status" value="1"/>
</dbReference>
<dbReference type="GO" id="GO:0006279">
    <property type="term" value="P:premeiotic DNA replication"/>
    <property type="evidence" value="ECO:0007669"/>
    <property type="project" value="UniProtKB-ARBA"/>
</dbReference>
<dbReference type="InterPro" id="IPR031327">
    <property type="entry name" value="MCM"/>
</dbReference>
<dbReference type="Pfam" id="PF14551">
    <property type="entry name" value="MCM_N"/>
    <property type="match status" value="1"/>
</dbReference>
<dbReference type="GO" id="GO:0016887">
    <property type="term" value="F:ATP hydrolysis activity"/>
    <property type="evidence" value="ECO:0007669"/>
    <property type="project" value="RHEA"/>
</dbReference>
<dbReference type="OrthoDB" id="1882346at2759"/>
<dbReference type="InterPro" id="IPR056575">
    <property type="entry name" value="WH_MCM3_C"/>
</dbReference>
<gene>
    <name evidence="15" type="ORF">BCR32DRAFT_293699</name>
</gene>
<dbReference type="InterPro" id="IPR003593">
    <property type="entry name" value="AAA+_ATPase"/>
</dbReference>
<dbReference type="Pfam" id="PF23191">
    <property type="entry name" value="WHD_MCM3_C"/>
    <property type="match status" value="1"/>
</dbReference>
<dbReference type="InterPro" id="IPR001208">
    <property type="entry name" value="MCM_dom"/>
</dbReference>
<evidence type="ECO:0000256" key="4">
    <source>
        <dbReference type="ARBA" id="ARBA00022741"/>
    </source>
</evidence>
<dbReference type="GO" id="GO:0006271">
    <property type="term" value="P:DNA strand elongation involved in DNA replication"/>
    <property type="evidence" value="ECO:0007669"/>
    <property type="project" value="TreeGrafter"/>
</dbReference>
<dbReference type="STRING" id="1754192.A0A1Y1X4F0"/>
<keyword evidence="3 12" id="KW-0235">DNA replication</keyword>
<dbReference type="PANTHER" id="PTHR11630">
    <property type="entry name" value="DNA REPLICATION LICENSING FACTOR MCM FAMILY MEMBER"/>
    <property type="match status" value="1"/>
</dbReference>
<evidence type="ECO:0000313" key="15">
    <source>
        <dbReference type="EMBL" id="ORX80690.1"/>
    </source>
</evidence>
<dbReference type="EC" id="3.6.4.12" evidence="12"/>
<dbReference type="SUPFAM" id="SSF52540">
    <property type="entry name" value="P-loop containing nucleoside triphosphate hydrolases"/>
    <property type="match status" value="1"/>
</dbReference>
<dbReference type="PANTHER" id="PTHR11630:SF46">
    <property type="entry name" value="DNA REPLICATION LICENSING FACTOR MCM3-RELATED"/>
    <property type="match status" value="1"/>
</dbReference>